<dbReference type="PANTHER" id="PTHR39962">
    <property type="entry name" value="BLL4848 PROTEIN"/>
    <property type="match status" value="1"/>
</dbReference>
<evidence type="ECO:0000313" key="2">
    <source>
        <dbReference type="EMBL" id="HIZ90385.1"/>
    </source>
</evidence>
<reference evidence="2" key="2">
    <citation type="submission" date="2021-04" db="EMBL/GenBank/DDBJ databases">
        <authorList>
            <person name="Gilroy R."/>
        </authorList>
    </citation>
    <scope>NUCLEOTIDE SEQUENCE</scope>
    <source>
        <strain evidence="2">ChiW4-1371</strain>
    </source>
</reference>
<accession>A0A9D2GX65</accession>
<name>A0A9D2GX65_9BACT</name>
<reference evidence="2" key="1">
    <citation type="journal article" date="2021" name="PeerJ">
        <title>Extensive microbial diversity within the chicken gut microbiome revealed by metagenomics and culture.</title>
        <authorList>
            <person name="Gilroy R."/>
            <person name="Ravi A."/>
            <person name="Getino M."/>
            <person name="Pursley I."/>
            <person name="Horton D.L."/>
            <person name="Alikhan N.F."/>
            <person name="Baker D."/>
            <person name="Gharbi K."/>
            <person name="Hall N."/>
            <person name="Watson M."/>
            <person name="Adriaenssens E.M."/>
            <person name="Foster-Nyarko E."/>
            <person name="Jarju S."/>
            <person name="Secka A."/>
            <person name="Antonio M."/>
            <person name="Oren A."/>
            <person name="Chaudhuri R.R."/>
            <person name="La Ragione R."/>
            <person name="Hildebrand F."/>
            <person name="Pallen M.J."/>
        </authorList>
    </citation>
    <scope>NUCLEOTIDE SEQUENCE</scope>
    <source>
        <strain evidence="2">ChiW4-1371</strain>
    </source>
</reference>
<sequence length="154" mass="16897">MEDINQSPLKAGYYSKSKADKKILADAAFGYYISKEIGRDDAAQTVVVKNNSIMAVESFEGRFDTIGRGCHYAGKNAVIVISGKRSKSDDNLLPVINAALLKYAVESGCRAVALESDKVIVSDLQECKDYADKSRLVFFAFDGSEILKYLKKGH</sequence>
<evidence type="ECO:0000313" key="3">
    <source>
        <dbReference type="Proteomes" id="UP000824176"/>
    </source>
</evidence>
<dbReference type="PANTHER" id="PTHR39962:SF1">
    <property type="entry name" value="LPXI FAMILY PROTEIN"/>
    <property type="match status" value="1"/>
</dbReference>
<feature type="domain" description="LpxI C-terminal" evidence="1">
    <location>
        <begin position="11"/>
        <end position="137"/>
    </location>
</feature>
<dbReference type="Proteomes" id="UP000824176">
    <property type="component" value="Unassembled WGS sequence"/>
</dbReference>
<gene>
    <name evidence="2" type="ORF">H9804_10600</name>
</gene>
<dbReference type="Pfam" id="PF06230">
    <property type="entry name" value="LpxI_C"/>
    <property type="match status" value="1"/>
</dbReference>
<dbReference type="AlphaFoldDB" id="A0A9D2GX65"/>
<evidence type="ECO:0000259" key="1">
    <source>
        <dbReference type="Pfam" id="PF06230"/>
    </source>
</evidence>
<proteinExistence type="predicted"/>
<organism evidence="2 3">
    <name type="scientific">Candidatus Mucispirillum faecigallinarum</name>
    <dbReference type="NCBI Taxonomy" id="2838699"/>
    <lineage>
        <taxon>Bacteria</taxon>
        <taxon>Pseudomonadati</taxon>
        <taxon>Deferribacterota</taxon>
        <taxon>Deferribacteres</taxon>
        <taxon>Deferribacterales</taxon>
        <taxon>Mucispirillaceae</taxon>
        <taxon>Mucispirillum</taxon>
    </lineage>
</organism>
<dbReference type="InterPro" id="IPR010415">
    <property type="entry name" value="LpxI_C"/>
</dbReference>
<dbReference type="Gene3D" id="3.40.140.80">
    <property type="match status" value="1"/>
</dbReference>
<dbReference type="InterPro" id="IPR053174">
    <property type="entry name" value="LpxI"/>
</dbReference>
<comment type="caution">
    <text evidence="2">The sequence shown here is derived from an EMBL/GenBank/DDBJ whole genome shotgun (WGS) entry which is preliminary data.</text>
</comment>
<dbReference type="InterPro" id="IPR043167">
    <property type="entry name" value="LpxI_C_sf"/>
</dbReference>
<protein>
    <submittedName>
        <fullName evidence="2">LpxI family protein</fullName>
    </submittedName>
</protein>
<dbReference type="EMBL" id="DXAQ01000159">
    <property type="protein sequence ID" value="HIZ90385.1"/>
    <property type="molecule type" value="Genomic_DNA"/>
</dbReference>